<protein>
    <submittedName>
        <fullName evidence="8">Xylan 1,4-beta-xylosidase</fullName>
    </submittedName>
</protein>
<keyword evidence="9" id="KW-1185">Reference proteome</keyword>
<dbReference type="PANTHER" id="PTHR42812">
    <property type="entry name" value="BETA-XYLOSIDASE"/>
    <property type="match status" value="1"/>
</dbReference>
<name>A0A511NB65_DEIC1</name>
<proteinExistence type="inferred from homology"/>
<evidence type="ECO:0000256" key="6">
    <source>
        <dbReference type="SAM" id="MobiDB-lite"/>
    </source>
</evidence>
<keyword evidence="3 5" id="KW-0326">Glycosidase</keyword>
<feature type="domain" description="Beta-xylosidase C-terminal Concanavalin A-like" evidence="7">
    <location>
        <begin position="309"/>
        <end position="508"/>
    </location>
</feature>
<dbReference type="Pfam" id="PF17851">
    <property type="entry name" value="GH43_C2"/>
    <property type="match status" value="1"/>
</dbReference>
<evidence type="ECO:0000256" key="3">
    <source>
        <dbReference type="ARBA" id="ARBA00023295"/>
    </source>
</evidence>
<dbReference type="Pfam" id="PF04616">
    <property type="entry name" value="Glyco_hydro_43"/>
    <property type="match status" value="1"/>
</dbReference>
<keyword evidence="2 5" id="KW-0378">Hydrolase</keyword>
<dbReference type="CDD" id="cd09000">
    <property type="entry name" value="GH43_SXA-like"/>
    <property type="match status" value="1"/>
</dbReference>
<dbReference type="InterPro" id="IPR013320">
    <property type="entry name" value="ConA-like_dom_sf"/>
</dbReference>
<dbReference type="EMBL" id="BJXB01000056">
    <property type="protein sequence ID" value="GEM50069.1"/>
    <property type="molecule type" value="Genomic_DNA"/>
</dbReference>
<dbReference type="AlphaFoldDB" id="A0A511NB65"/>
<evidence type="ECO:0000256" key="2">
    <source>
        <dbReference type="ARBA" id="ARBA00022801"/>
    </source>
</evidence>
<dbReference type="SUPFAM" id="SSF49899">
    <property type="entry name" value="Concanavalin A-like lectins/glucanases"/>
    <property type="match status" value="1"/>
</dbReference>
<comment type="similarity">
    <text evidence="1 5">Belongs to the glycosyl hydrolase 43 family.</text>
</comment>
<evidence type="ECO:0000256" key="1">
    <source>
        <dbReference type="ARBA" id="ARBA00009865"/>
    </source>
</evidence>
<dbReference type="PANTHER" id="PTHR42812:SF12">
    <property type="entry name" value="BETA-XYLOSIDASE-RELATED"/>
    <property type="match status" value="1"/>
</dbReference>
<gene>
    <name evidence="8" type="ORF">DC3_57040</name>
</gene>
<reference evidence="8 9" key="1">
    <citation type="submission" date="2019-07" db="EMBL/GenBank/DDBJ databases">
        <title>Whole genome shotgun sequence of Deinococcus cellulosilyticus NBRC 106333.</title>
        <authorList>
            <person name="Hosoyama A."/>
            <person name="Uohara A."/>
            <person name="Ohji S."/>
            <person name="Ichikawa N."/>
        </authorList>
    </citation>
    <scope>NUCLEOTIDE SEQUENCE [LARGE SCALE GENOMIC DNA]</scope>
    <source>
        <strain evidence="8 9">NBRC 106333</strain>
    </source>
</reference>
<organism evidence="8 9">
    <name type="scientific">Deinococcus cellulosilyticus (strain DSM 18568 / NBRC 106333 / KACC 11606 / 5516J-15)</name>
    <dbReference type="NCBI Taxonomy" id="1223518"/>
    <lineage>
        <taxon>Bacteria</taxon>
        <taxon>Thermotogati</taxon>
        <taxon>Deinococcota</taxon>
        <taxon>Deinococci</taxon>
        <taxon>Deinococcales</taxon>
        <taxon>Deinococcaceae</taxon>
        <taxon>Deinococcus</taxon>
    </lineage>
</organism>
<dbReference type="Gene3D" id="2.60.120.200">
    <property type="match status" value="1"/>
</dbReference>
<dbReference type="SUPFAM" id="SSF75005">
    <property type="entry name" value="Arabinanase/levansucrase/invertase"/>
    <property type="match status" value="1"/>
</dbReference>
<evidence type="ECO:0000256" key="4">
    <source>
        <dbReference type="PIRSR" id="PIRSR606710-2"/>
    </source>
</evidence>
<dbReference type="GO" id="GO:0004553">
    <property type="term" value="F:hydrolase activity, hydrolyzing O-glycosyl compounds"/>
    <property type="evidence" value="ECO:0007669"/>
    <property type="project" value="InterPro"/>
</dbReference>
<evidence type="ECO:0000313" key="8">
    <source>
        <dbReference type="EMBL" id="GEM50069.1"/>
    </source>
</evidence>
<dbReference type="InterPro" id="IPR051795">
    <property type="entry name" value="Glycosyl_Hydrlase_43"/>
</dbReference>
<dbReference type="InterPro" id="IPR023296">
    <property type="entry name" value="Glyco_hydro_beta-prop_sf"/>
</dbReference>
<dbReference type="GO" id="GO:0005975">
    <property type="term" value="P:carbohydrate metabolic process"/>
    <property type="evidence" value="ECO:0007669"/>
    <property type="project" value="InterPro"/>
</dbReference>
<sequence length="511" mass="58296">MGEDFYLATSTFEWFPGVEIHHSKDLVNWRLLTRPLTRKSQLDMTGNPDSGGIWAPCLTHDGEKFYLIYTDVKHWGNLREPFKDTHNYLVTADSIEGPWSEPIYLNSSGFDPSLFHDDDGRKWLLNMLWDWRNGKNHFAGIVLQEYDPVQQKLVGPVRNIFKGSSLGLTEGPHLYKRDGFYHLMVAEGGTGYNHAVTMARSRSIAGPYELDPSSPLLTSKDHPELPLQKAGHGSLTDTPSGEWYLAHLCGRPLETGALGHCILGRETALQKVEWNEDGWLRLVGGKNTPEQSVPAPQLPPHPWPKEPEKDDFDSEDLNPHFQSLRIPVTPDWLSLTERSGHLRLKGQESLLSRFRQSLIARRLQAFHAEAETCVEFEPDHFQQMAGLIAFYDVKHWVYLRVSHSEENGRNLQLISCDAGQYDEPSEEIPLATDQQKVWMQVHFEHQTFHFDYSLDGQSWQRVGPDFESRKLSDDYANNLGFTGAFVGLCAQDLAGTRKAADFDFFRYTELQ</sequence>
<feature type="site" description="Important for catalytic activity, responsible for pKa modulation of the active site Glu and correct orientation of both the proton donor and substrate" evidence="4">
    <location>
        <position position="111"/>
    </location>
</feature>
<evidence type="ECO:0000313" key="9">
    <source>
        <dbReference type="Proteomes" id="UP000321306"/>
    </source>
</evidence>
<dbReference type="InterPro" id="IPR006710">
    <property type="entry name" value="Glyco_hydro_43"/>
</dbReference>
<dbReference type="Proteomes" id="UP000321306">
    <property type="component" value="Unassembled WGS sequence"/>
</dbReference>
<dbReference type="Gene3D" id="2.115.10.20">
    <property type="entry name" value="Glycosyl hydrolase domain, family 43"/>
    <property type="match status" value="1"/>
</dbReference>
<comment type="caution">
    <text evidence="8">The sequence shown here is derived from an EMBL/GenBank/DDBJ whole genome shotgun (WGS) entry which is preliminary data.</text>
</comment>
<dbReference type="InterPro" id="IPR041542">
    <property type="entry name" value="GH43_C2"/>
</dbReference>
<accession>A0A511NB65</accession>
<evidence type="ECO:0000259" key="7">
    <source>
        <dbReference type="Pfam" id="PF17851"/>
    </source>
</evidence>
<evidence type="ECO:0000256" key="5">
    <source>
        <dbReference type="RuleBase" id="RU361187"/>
    </source>
</evidence>
<feature type="region of interest" description="Disordered" evidence="6">
    <location>
        <begin position="283"/>
        <end position="316"/>
    </location>
</feature>